<comment type="caution">
    <text evidence="1">The sequence shown here is derived from an EMBL/GenBank/DDBJ whole genome shotgun (WGS) entry which is preliminary data.</text>
</comment>
<evidence type="ECO:0000313" key="1">
    <source>
        <dbReference type="EMBL" id="KPY89219.1"/>
    </source>
</evidence>
<name>A0A0Q0CM96_9PSED</name>
<dbReference type="PATRIC" id="fig|129140.3.peg.525"/>
<evidence type="ECO:0000313" key="2">
    <source>
        <dbReference type="Proteomes" id="UP000050474"/>
    </source>
</evidence>
<reference evidence="1 2" key="1">
    <citation type="submission" date="2015-09" db="EMBL/GenBank/DDBJ databases">
        <title>Genome announcement of multiple Pseudomonas syringae strains.</title>
        <authorList>
            <person name="Thakur S."/>
            <person name="Wang P.W."/>
            <person name="Gong Y."/>
            <person name="Weir B.S."/>
            <person name="Guttman D.S."/>
        </authorList>
    </citation>
    <scope>NUCLEOTIDE SEQUENCE [LARGE SCALE GENOMIC DNA]</scope>
    <source>
        <strain evidence="1 2">ICMP4091</strain>
    </source>
</reference>
<sequence length="42" mass="4991">MASSILYRRKRNMSDSLPLALLQQVHIRAEQTALRYKQFGIW</sequence>
<accession>A0A0Q0CM96</accession>
<gene>
    <name evidence="1" type="ORF">ALO44_00392</name>
</gene>
<dbReference type="EMBL" id="LJRM01000029">
    <property type="protein sequence ID" value="KPY89219.1"/>
    <property type="molecule type" value="Genomic_DNA"/>
</dbReference>
<proteinExistence type="predicted"/>
<dbReference type="AlphaFoldDB" id="A0A0Q0CM96"/>
<protein>
    <submittedName>
        <fullName evidence="1">Uncharacterized protein</fullName>
    </submittedName>
</protein>
<organism evidence="1 2">
    <name type="scientific">Pseudomonas syringae pv. tagetis</name>
    <dbReference type="NCBI Taxonomy" id="129140"/>
    <lineage>
        <taxon>Bacteria</taxon>
        <taxon>Pseudomonadati</taxon>
        <taxon>Pseudomonadota</taxon>
        <taxon>Gammaproteobacteria</taxon>
        <taxon>Pseudomonadales</taxon>
        <taxon>Pseudomonadaceae</taxon>
        <taxon>Pseudomonas</taxon>
    </lineage>
</organism>
<dbReference type="STRING" id="129140.ALO44_00392"/>
<dbReference type="Proteomes" id="UP000050474">
    <property type="component" value="Unassembled WGS sequence"/>
</dbReference>